<comment type="caution">
    <text evidence="2">The sequence shown here is derived from an EMBL/GenBank/DDBJ whole genome shotgun (WGS) entry which is preliminary data.</text>
</comment>
<name>A0A6V8L911_9ACTN</name>
<gene>
    <name evidence="2" type="ORF">Prum_047010</name>
</gene>
<sequence length="355" mass="37675">MIGMDSTGANGPGTGGGRSGRDVATGVAFGCLAAVLGMCGLGAAGVYLVASRLGLISEPSTGSGLDAFAALALVLVLVAVGHVVASVWAWRTRPGPVRVVLTQAPHVAAYAAVPFWWNGAWSAWYIAWGALTLTGLAWLTVWFLRAPGVARRAIVYLAALGVVVAANVAGILAVTWDSTNGFGWKGQPTPWAAFTALSANSCLADHPYHNNGAHVVRADCPSGPDADFYAGDYDESGFDNQLCDSQPKQAFTKWWEWNRSYQLSFTLRWDHGQTLVDGNTVAPPYPDAIDSDTATIQYAVTLESATHTGTPGPFRMRADTITETWNVEFEPATIGGWKVCRIDIPDPITATFTPQ</sequence>
<feature type="transmembrane region" description="Helical" evidence="1">
    <location>
        <begin position="68"/>
        <end position="90"/>
    </location>
</feature>
<accession>A0A6V8L911</accession>
<keyword evidence="1" id="KW-0472">Membrane</keyword>
<proteinExistence type="predicted"/>
<organism evidence="2 3">
    <name type="scientific">Phytohabitans rumicis</name>
    <dbReference type="NCBI Taxonomy" id="1076125"/>
    <lineage>
        <taxon>Bacteria</taxon>
        <taxon>Bacillati</taxon>
        <taxon>Actinomycetota</taxon>
        <taxon>Actinomycetes</taxon>
        <taxon>Micromonosporales</taxon>
        <taxon>Micromonosporaceae</taxon>
    </lineage>
</organism>
<protein>
    <submittedName>
        <fullName evidence="2">Uncharacterized protein</fullName>
    </submittedName>
</protein>
<feature type="transmembrane region" description="Helical" evidence="1">
    <location>
        <begin position="27"/>
        <end position="48"/>
    </location>
</feature>
<reference evidence="2 3" key="1">
    <citation type="submission" date="2020-03" db="EMBL/GenBank/DDBJ databases">
        <title>Whole genome shotgun sequence of Phytohabitans rumicis NBRC 108638.</title>
        <authorList>
            <person name="Komaki H."/>
            <person name="Tamura T."/>
        </authorList>
    </citation>
    <scope>NUCLEOTIDE SEQUENCE [LARGE SCALE GENOMIC DNA]</scope>
    <source>
        <strain evidence="2 3">NBRC 108638</strain>
    </source>
</reference>
<feature type="transmembrane region" description="Helical" evidence="1">
    <location>
        <begin position="123"/>
        <end position="144"/>
    </location>
</feature>
<dbReference type="EMBL" id="BLPG01000001">
    <property type="protein sequence ID" value="GFJ91059.1"/>
    <property type="molecule type" value="Genomic_DNA"/>
</dbReference>
<feature type="transmembrane region" description="Helical" evidence="1">
    <location>
        <begin position="153"/>
        <end position="176"/>
    </location>
</feature>
<dbReference type="AlphaFoldDB" id="A0A6V8L911"/>
<evidence type="ECO:0000256" key="1">
    <source>
        <dbReference type="SAM" id="Phobius"/>
    </source>
</evidence>
<evidence type="ECO:0000313" key="3">
    <source>
        <dbReference type="Proteomes" id="UP000482960"/>
    </source>
</evidence>
<reference evidence="2 3" key="2">
    <citation type="submission" date="2020-03" db="EMBL/GenBank/DDBJ databases">
        <authorList>
            <person name="Ichikawa N."/>
            <person name="Kimura A."/>
            <person name="Kitahashi Y."/>
            <person name="Uohara A."/>
        </authorList>
    </citation>
    <scope>NUCLEOTIDE SEQUENCE [LARGE SCALE GENOMIC DNA]</scope>
    <source>
        <strain evidence="2 3">NBRC 108638</strain>
    </source>
</reference>
<keyword evidence="1" id="KW-0812">Transmembrane</keyword>
<dbReference type="Proteomes" id="UP000482960">
    <property type="component" value="Unassembled WGS sequence"/>
</dbReference>
<keyword evidence="3" id="KW-1185">Reference proteome</keyword>
<evidence type="ECO:0000313" key="2">
    <source>
        <dbReference type="EMBL" id="GFJ91059.1"/>
    </source>
</evidence>
<keyword evidence="1" id="KW-1133">Transmembrane helix</keyword>
<feature type="transmembrane region" description="Helical" evidence="1">
    <location>
        <begin position="97"/>
        <end position="117"/>
    </location>
</feature>